<accession>A0A8D1L0Q7</accession>
<proteinExistence type="predicted"/>
<reference evidence="1" key="1">
    <citation type="submission" date="2025-08" db="UniProtKB">
        <authorList>
            <consortium name="Ensembl"/>
        </authorList>
    </citation>
    <scope>IDENTIFICATION</scope>
</reference>
<organism evidence="1 2">
    <name type="scientific">Sus scrofa</name>
    <name type="common">Pig</name>
    <dbReference type="NCBI Taxonomy" id="9823"/>
    <lineage>
        <taxon>Eukaryota</taxon>
        <taxon>Metazoa</taxon>
        <taxon>Chordata</taxon>
        <taxon>Craniata</taxon>
        <taxon>Vertebrata</taxon>
        <taxon>Euteleostomi</taxon>
        <taxon>Mammalia</taxon>
        <taxon>Eutheria</taxon>
        <taxon>Laurasiatheria</taxon>
        <taxon>Artiodactyla</taxon>
        <taxon>Suina</taxon>
        <taxon>Suidae</taxon>
        <taxon>Sus</taxon>
    </lineage>
</organism>
<dbReference type="Ensembl" id="ENSSSCT00045039459.1">
    <property type="protein sequence ID" value="ENSSSCP00045027461.1"/>
    <property type="gene ID" value="ENSSSCG00045023113.1"/>
</dbReference>
<dbReference type="AlphaFoldDB" id="A0A8D1L0Q7"/>
<sequence length="96" mass="10951">MSENVFPMFSSRSLMVSCLLFKSFSHFEFILVHGVRVCSSFIDLHAAVQVSQQCLLKRLSFSYFVFLPPLSKNNCPKVSGFISGFSILFHWSVCLF</sequence>
<dbReference type="Proteomes" id="UP000694728">
    <property type="component" value="Unplaced"/>
</dbReference>
<evidence type="ECO:0000313" key="1">
    <source>
        <dbReference type="Ensembl" id="ENSSSCP00045027461.1"/>
    </source>
</evidence>
<evidence type="ECO:0000313" key="2">
    <source>
        <dbReference type="Proteomes" id="UP000694728"/>
    </source>
</evidence>
<protein>
    <submittedName>
        <fullName evidence="1">Uncharacterized protein</fullName>
    </submittedName>
</protein>
<name>A0A8D1L0Q7_PIG</name>